<sequence>MYIESPQNARVRAWSQLKSKKVRSRQGLFLVEGRRLVEELVGSAYELEALLWNVAADEPPSHLTEHPKFQGHVYELSPAAFALVSDTTTPQGLIAIAKLPETGSQAGSISTHAVLLDGIQDPGNVGTLLRSCEAFGFHSVCCGTSTVDPFAPKVVRSAMGGMFRLDLWTEDSVQFIEDWRRNHPDGRVIVAAADADELCYSADMRRPTLVVIGSEAFGASDEVRELADLAVAIPMQADTESLNAAVAGSILLYEAYRQGRP</sequence>
<dbReference type="EMBL" id="CP104064">
    <property type="protein sequence ID" value="WAH38341.1"/>
    <property type="molecule type" value="Genomic_DNA"/>
</dbReference>
<proteinExistence type="inferred from homology"/>
<dbReference type="PANTHER" id="PTHR43191">
    <property type="entry name" value="RRNA METHYLTRANSFERASE 3"/>
    <property type="match status" value="1"/>
</dbReference>
<dbReference type="SMART" id="SM00967">
    <property type="entry name" value="SpoU_sub_bind"/>
    <property type="match status" value="1"/>
</dbReference>
<dbReference type="GO" id="GO:0008168">
    <property type="term" value="F:methyltransferase activity"/>
    <property type="evidence" value="ECO:0007669"/>
    <property type="project" value="UniProtKB-KW"/>
</dbReference>
<dbReference type="InterPro" id="IPR053888">
    <property type="entry name" value="MRM3-like_sub_bind"/>
</dbReference>
<evidence type="ECO:0000259" key="4">
    <source>
        <dbReference type="SMART" id="SM00967"/>
    </source>
</evidence>
<protein>
    <submittedName>
        <fullName evidence="5">RNA methyltransferase</fullName>
    </submittedName>
</protein>
<dbReference type="InterPro" id="IPR001537">
    <property type="entry name" value="SpoU_MeTrfase"/>
</dbReference>
<dbReference type="InterPro" id="IPR051259">
    <property type="entry name" value="rRNA_Methyltransferase"/>
</dbReference>
<evidence type="ECO:0000313" key="6">
    <source>
        <dbReference type="Proteomes" id="UP001164803"/>
    </source>
</evidence>
<accession>A0ABY6Z640</accession>
<evidence type="ECO:0000313" key="5">
    <source>
        <dbReference type="EMBL" id="WAH38341.1"/>
    </source>
</evidence>
<dbReference type="InterPro" id="IPR029028">
    <property type="entry name" value="Alpha/beta_knot_MTases"/>
</dbReference>
<reference evidence="5" key="1">
    <citation type="submission" date="2022-08" db="EMBL/GenBank/DDBJ databases">
        <title>Alicyclobacillus dauci DSM2870, complete genome.</title>
        <authorList>
            <person name="Wang Q."/>
            <person name="Cai R."/>
            <person name="Wang Z."/>
        </authorList>
    </citation>
    <scope>NUCLEOTIDE SEQUENCE</scope>
    <source>
        <strain evidence="5">DSM 28700</strain>
    </source>
</reference>
<feature type="domain" description="RNA 2-O ribose methyltransferase substrate binding" evidence="4">
    <location>
        <begin position="30"/>
        <end position="103"/>
    </location>
</feature>
<dbReference type="PANTHER" id="PTHR43191:SF2">
    <property type="entry name" value="RRNA METHYLTRANSFERASE 3, MITOCHONDRIAL"/>
    <property type="match status" value="1"/>
</dbReference>
<dbReference type="Pfam" id="PF22435">
    <property type="entry name" value="MRM3-like_sub_bind"/>
    <property type="match status" value="1"/>
</dbReference>
<dbReference type="InterPro" id="IPR029064">
    <property type="entry name" value="Ribosomal_eL30-like_sf"/>
</dbReference>
<evidence type="ECO:0000256" key="3">
    <source>
        <dbReference type="ARBA" id="ARBA00022679"/>
    </source>
</evidence>
<dbReference type="RefSeq" id="WP_268045906.1">
    <property type="nucleotide sequence ID" value="NZ_CP104064.1"/>
</dbReference>
<comment type="similarity">
    <text evidence="1">Belongs to the class IV-like SAM-binding methyltransferase superfamily. RNA methyltransferase TrmH family.</text>
</comment>
<dbReference type="CDD" id="cd18095">
    <property type="entry name" value="SpoU-like_rRNA-MTase"/>
    <property type="match status" value="1"/>
</dbReference>
<evidence type="ECO:0000256" key="1">
    <source>
        <dbReference type="ARBA" id="ARBA00007228"/>
    </source>
</evidence>
<dbReference type="SUPFAM" id="SSF55315">
    <property type="entry name" value="L30e-like"/>
    <property type="match status" value="1"/>
</dbReference>
<dbReference type="InterPro" id="IPR013123">
    <property type="entry name" value="SpoU_subst-bd"/>
</dbReference>
<dbReference type="Pfam" id="PF00588">
    <property type="entry name" value="SpoU_methylase"/>
    <property type="match status" value="1"/>
</dbReference>
<keyword evidence="3" id="KW-0808">Transferase</keyword>
<dbReference type="Gene3D" id="3.30.1330.30">
    <property type="match status" value="1"/>
</dbReference>
<evidence type="ECO:0000256" key="2">
    <source>
        <dbReference type="ARBA" id="ARBA00022603"/>
    </source>
</evidence>
<dbReference type="Gene3D" id="3.40.1280.10">
    <property type="match status" value="1"/>
</dbReference>
<name>A0ABY6Z640_9BACL</name>
<dbReference type="InterPro" id="IPR029026">
    <property type="entry name" value="tRNA_m1G_MTases_N"/>
</dbReference>
<keyword evidence="2 5" id="KW-0489">Methyltransferase</keyword>
<dbReference type="SUPFAM" id="SSF75217">
    <property type="entry name" value="alpha/beta knot"/>
    <property type="match status" value="1"/>
</dbReference>
<dbReference type="Proteomes" id="UP001164803">
    <property type="component" value="Chromosome"/>
</dbReference>
<gene>
    <name evidence="5" type="ORF">NZD86_07645</name>
</gene>
<keyword evidence="6" id="KW-1185">Reference proteome</keyword>
<dbReference type="GO" id="GO:0032259">
    <property type="term" value="P:methylation"/>
    <property type="evidence" value="ECO:0007669"/>
    <property type="project" value="UniProtKB-KW"/>
</dbReference>
<organism evidence="5 6">
    <name type="scientific">Alicyclobacillus dauci</name>
    <dbReference type="NCBI Taxonomy" id="1475485"/>
    <lineage>
        <taxon>Bacteria</taxon>
        <taxon>Bacillati</taxon>
        <taxon>Bacillota</taxon>
        <taxon>Bacilli</taxon>
        <taxon>Bacillales</taxon>
        <taxon>Alicyclobacillaceae</taxon>
        <taxon>Alicyclobacillus</taxon>
    </lineage>
</organism>